<keyword evidence="8 12" id="KW-1133">Transmembrane helix</keyword>
<gene>
    <name evidence="14" type="ORF">CARG_09470</name>
</gene>
<dbReference type="GO" id="GO:0005886">
    <property type="term" value="C:plasma membrane"/>
    <property type="evidence" value="ECO:0007669"/>
    <property type="project" value="UniProtKB-SubCell"/>
</dbReference>
<dbReference type="EMBL" id="CP006365">
    <property type="protein sequence ID" value="AGU15987.1"/>
    <property type="molecule type" value="Genomic_DNA"/>
</dbReference>
<dbReference type="InterPro" id="IPR017969">
    <property type="entry name" value="Heavy-metal-associated_CS"/>
</dbReference>
<comment type="similarity">
    <text evidence="2 12">Belongs to the cation transport ATPase (P-type) (TC 3.A.3) family. Type IB subfamily.</text>
</comment>
<comment type="subcellular location">
    <subcellularLocation>
        <location evidence="1">Cell membrane</location>
        <topology evidence="1">Multi-pass membrane protein</topology>
    </subcellularLocation>
</comment>
<accession>U3H005</accession>
<evidence type="ECO:0000256" key="9">
    <source>
        <dbReference type="ARBA" id="ARBA00023136"/>
    </source>
</evidence>
<evidence type="ECO:0000313" key="15">
    <source>
        <dbReference type="Proteomes" id="UP000016943"/>
    </source>
</evidence>
<dbReference type="RefSeq" id="WP_021012382.1">
    <property type="nucleotide sequence ID" value="NC_022198.1"/>
</dbReference>
<dbReference type="Gene3D" id="3.40.1110.10">
    <property type="entry name" value="Calcium-transporting ATPase, cytoplasmic domain N"/>
    <property type="match status" value="1"/>
</dbReference>
<dbReference type="SUPFAM" id="SSF81653">
    <property type="entry name" value="Calcium ATPase, transduction domain A"/>
    <property type="match status" value="1"/>
</dbReference>
<dbReference type="InterPro" id="IPR059000">
    <property type="entry name" value="ATPase_P-type_domA"/>
</dbReference>
<feature type="transmembrane region" description="Helical" evidence="12">
    <location>
        <begin position="96"/>
        <end position="115"/>
    </location>
</feature>
<dbReference type="FunFam" id="2.70.150.10:FF:000002">
    <property type="entry name" value="Copper-transporting ATPase 1, putative"/>
    <property type="match status" value="1"/>
</dbReference>
<evidence type="ECO:0000259" key="13">
    <source>
        <dbReference type="PROSITE" id="PS50846"/>
    </source>
</evidence>
<dbReference type="STRING" id="1348662.CARG_09470"/>
<evidence type="ECO:0000256" key="4">
    <source>
        <dbReference type="ARBA" id="ARBA00022723"/>
    </source>
</evidence>
<dbReference type="Gene3D" id="2.70.150.10">
    <property type="entry name" value="Calcium-transporting ATPase, cytoplasmic transduction domain A"/>
    <property type="match status" value="1"/>
</dbReference>
<feature type="transmembrane region" description="Helical" evidence="12">
    <location>
        <begin position="644"/>
        <end position="662"/>
    </location>
</feature>
<dbReference type="InterPro" id="IPR023214">
    <property type="entry name" value="HAD_sf"/>
</dbReference>
<evidence type="ECO:0000256" key="7">
    <source>
        <dbReference type="ARBA" id="ARBA00022967"/>
    </source>
</evidence>
<dbReference type="OrthoDB" id="7059309at2"/>
<evidence type="ECO:0000256" key="1">
    <source>
        <dbReference type="ARBA" id="ARBA00004651"/>
    </source>
</evidence>
<dbReference type="SUPFAM" id="SSF55008">
    <property type="entry name" value="HMA, heavy metal-associated domain"/>
    <property type="match status" value="1"/>
</dbReference>
<dbReference type="PANTHER" id="PTHR43520">
    <property type="entry name" value="ATP7, ISOFORM B"/>
    <property type="match status" value="1"/>
</dbReference>
<dbReference type="PANTHER" id="PTHR43520:SF8">
    <property type="entry name" value="P-TYPE CU(+) TRANSPORTER"/>
    <property type="match status" value="1"/>
</dbReference>
<dbReference type="NCBIfam" id="TIGR01494">
    <property type="entry name" value="ATPase_P-type"/>
    <property type="match status" value="2"/>
</dbReference>
<dbReference type="GO" id="GO:0005507">
    <property type="term" value="F:copper ion binding"/>
    <property type="evidence" value="ECO:0007669"/>
    <property type="project" value="TreeGrafter"/>
</dbReference>
<feature type="domain" description="HMA" evidence="13">
    <location>
        <begin position="1"/>
        <end position="65"/>
    </location>
</feature>
<dbReference type="HOGENOM" id="CLU_001771_0_3_11"/>
<reference evidence="14 15" key="1">
    <citation type="journal article" date="2013" name="Genome Announc.">
        <title>Whole-Genome Sequence of the Clinical Strain Corynebacterium argentoratense DSM 44202, Isolated from a Human Throat Specimen.</title>
        <authorList>
            <person name="Bomholt C."/>
            <person name="Glaub A."/>
            <person name="Gravermann K."/>
            <person name="Albersmeier A."/>
            <person name="Brinkrolf K."/>
            <person name="Ruckert C."/>
            <person name="Tauch A."/>
        </authorList>
    </citation>
    <scope>NUCLEOTIDE SEQUENCE [LARGE SCALE GENOMIC DNA]</scope>
    <source>
        <strain evidence="14">DSM 44202</strain>
    </source>
</reference>
<dbReference type="NCBIfam" id="TIGR01512">
    <property type="entry name" value="ATPase-IB2_Cd"/>
    <property type="match status" value="1"/>
</dbReference>
<name>U3H005_9CORY</name>
<dbReference type="KEGG" id="caz:CARG_09470"/>
<dbReference type="PROSITE" id="PS00154">
    <property type="entry name" value="ATPASE_E1_E2"/>
    <property type="match status" value="1"/>
</dbReference>
<keyword evidence="12" id="KW-1003">Cell membrane</keyword>
<dbReference type="Gene3D" id="3.40.50.1000">
    <property type="entry name" value="HAD superfamily/HAD-like"/>
    <property type="match status" value="1"/>
</dbReference>
<evidence type="ECO:0000256" key="10">
    <source>
        <dbReference type="ARBA" id="ARBA00049360"/>
    </source>
</evidence>
<dbReference type="SUPFAM" id="SSF56784">
    <property type="entry name" value="HAD-like"/>
    <property type="match status" value="1"/>
</dbReference>
<dbReference type="InterPro" id="IPR001757">
    <property type="entry name" value="P_typ_ATPase"/>
</dbReference>
<dbReference type="GeneID" id="78250616"/>
<dbReference type="InterPro" id="IPR023299">
    <property type="entry name" value="ATPase_P-typ_cyto_dom_N"/>
</dbReference>
<sequence>MHADFTVTGMSCTSCSARVERKLNKLPGVRAEVNYATETASVDFDESVDPKTITDTITKLGYGSKRQPEIMPRLIVAAVSTVVLMALMFAPHRWMAIAQLPFALLVYFYSGWLFHRNTLKGQLTMDTLVTLGTTAALVYSLMHMHWGWPPVAHGHVYFDAVGMITTSLLLGKLLEHRAKNRSSAAFRELLNLGAKQAVLVDGRTVPVADLRVGDVFVVGPGEKVATDGRVVRGSSEVDESMLTGESLPRAVAVGDDVAGATLNTVGSLEVEATRVGEDTVLAQISALVAGAQQKAPVQRLVDQISRFFVPTVIAIALVVAFFDVPSAVAVLVVACPCALGLATPTALLVGTGRAAQLGLLIKGPQVLEQSRKVDTVVFDKTGTVTSGELTASLDCEDAAVVGGVALQHCDVVELVAAAESGSEHPVARALVRYAQQNCGNQWREWEVSDFTALPGLGVRARVAHPALGVVCVEVIRGVISVNGVLVARVSARDSLKPTSKQAIDLLKADGVEPVLLTGDSAAVAQAVAAEVGIDRVWSEVMPDEKLDVVRTLQDQGRVVAMVGDGINDAAALAQADVGIAMGSGTDVAIEASDITVLNSDLRGVDTALRLSRATVRTIRGNLFWAFAYNVLLIPVAAAGLMEPMWAGAAMALSSVFVVTNSLRLRRF</sequence>
<evidence type="ECO:0000256" key="2">
    <source>
        <dbReference type="ARBA" id="ARBA00006024"/>
    </source>
</evidence>
<keyword evidence="3 12" id="KW-0812">Transmembrane</keyword>
<evidence type="ECO:0000256" key="5">
    <source>
        <dbReference type="ARBA" id="ARBA00022741"/>
    </source>
</evidence>
<dbReference type="CDD" id="cd02094">
    <property type="entry name" value="P-type_ATPase_Cu-like"/>
    <property type="match status" value="1"/>
</dbReference>
<dbReference type="NCBIfam" id="TIGR01511">
    <property type="entry name" value="ATPase-IB1_Cu"/>
    <property type="match status" value="1"/>
</dbReference>
<dbReference type="InterPro" id="IPR023298">
    <property type="entry name" value="ATPase_P-typ_TM_dom_sf"/>
</dbReference>
<keyword evidence="5 12" id="KW-0547">Nucleotide-binding</keyword>
<dbReference type="PROSITE" id="PS01229">
    <property type="entry name" value="COF_2"/>
    <property type="match status" value="1"/>
</dbReference>
<dbReference type="PROSITE" id="PS01047">
    <property type="entry name" value="HMA_1"/>
    <property type="match status" value="1"/>
</dbReference>
<evidence type="ECO:0000256" key="3">
    <source>
        <dbReference type="ARBA" id="ARBA00022692"/>
    </source>
</evidence>
<keyword evidence="7" id="KW-1278">Translocase</keyword>
<dbReference type="InterPro" id="IPR036163">
    <property type="entry name" value="HMA_dom_sf"/>
</dbReference>
<dbReference type="Pfam" id="PF00403">
    <property type="entry name" value="HMA"/>
    <property type="match status" value="1"/>
</dbReference>
<organism evidence="14 15">
    <name type="scientific">Corynebacterium argentoratense DSM 44202</name>
    <dbReference type="NCBI Taxonomy" id="1348662"/>
    <lineage>
        <taxon>Bacteria</taxon>
        <taxon>Bacillati</taxon>
        <taxon>Actinomycetota</taxon>
        <taxon>Actinomycetes</taxon>
        <taxon>Mycobacteriales</taxon>
        <taxon>Corynebacteriaceae</taxon>
        <taxon>Corynebacterium</taxon>
    </lineage>
</organism>
<dbReference type="eggNOG" id="COG2217">
    <property type="taxonomic scope" value="Bacteria"/>
</dbReference>
<keyword evidence="4 12" id="KW-0479">Metal-binding</keyword>
<dbReference type="InterPro" id="IPR036412">
    <property type="entry name" value="HAD-like_sf"/>
</dbReference>
<feature type="transmembrane region" description="Helical" evidence="12">
    <location>
        <begin position="304"/>
        <end position="322"/>
    </location>
</feature>
<dbReference type="GO" id="GO:0043682">
    <property type="term" value="F:P-type divalent copper transporter activity"/>
    <property type="evidence" value="ECO:0007669"/>
    <property type="project" value="TreeGrafter"/>
</dbReference>
<dbReference type="InterPro" id="IPR008250">
    <property type="entry name" value="ATPase_P-typ_transduc_dom_A_sf"/>
</dbReference>
<dbReference type="FunFam" id="3.30.70.100:FF:000005">
    <property type="entry name" value="Copper-exporting P-type ATPase A"/>
    <property type="match status" value="1"/>
</dbReference>
<evidence type="ECO:0000256" key="8">
    <source>
        <dbReference type="ARBA" id="ARBA00022989"/>
    </source>
</evidence>
<dbReference type="InterPro" id="IPR006121">
    <property type="entry name" value="HMA_dom"/>
</dbReference>
<dbReference type="PATRIC" id="fig|1348662.3.peg.1872"/>
<dbReference type="GO" id="GO:0055070">
    <property type="term" value="P:copper ion homeostasis"/>
    <property type="evidence" value="ECO:0007669"/>
    <property type="project" value="TreeGrafter"/>
</dbReference>
<dbReference type="PROSITE" id="PS50846">
    <property type="entry name" value="HMA_2"/>
    <property type="match status" value="1"/>
</dbReference>
<dbReference type="Pfam" id="PF00122">
    <property type="entry name" value="E1-E2_ATPase"/>
    <property type="match status" value="1"/>
</dbReference>
<dbReference type="SUPFAM" id="SSF81665">
    <property type="entry name" value="Calcium ATPase, transmembrane domain M"/>
    <property type="match status" value="1"/>
</dbReference>
<dbReference type="NCBIfam" id="TIGR01525">
    <property type="entry name" value="ATPase-IB_hvy"/>
    <property type="match status" value="1"/>
</dbReference>
<evidence type="ECO:0000313" key="14">
    <source>
        <dbReference type="EMBL" id="AGU15987.1"/>
    </source>
</evidence>
<dbReference type="Proteomes" id="UP000016943">
    <property type="component" value="Chromosome"/>
</dbReference>
<dbReference type="Gene3D" id="3.30.70.100">
    <property type="match status" value="1"/>
</dbReference>
<feature type="transmembrane region" description="Helical" evidence="12">
    <location>
        <begin position="127"/>
        <end position="148"/>
    </location>
</feature>
<dbReference type="GO" id="GO:0016887">
    <property type="term" value="F:ATP hydrolysis activity"/>
    <property type="evidence" value="ECO:0007669"/>
    <property type="project" value="InterPro"/>
</dbReference>
<keyword evidence="15" id="KW-1185">Reference proteome</keyword>
<dbReference type="Pfam" id="PF00702">
    <property type="entry name" value="Hydrolase"/>
    <property type="match status" value="1"/>
</dbReference>
<feature type="transmembrane region" description="Helical" evidence="12">
    <location>
        <begin position="621"/>
        <end position="638"/>
    </location>
</feature>
<keyword evidence="9 12" id="KW-0472">Membrane</keyword>
<feature type="transmembrane region" description="Helical" evidence="12">
    <location>
        <begin position="70"/>
        <end position="90"/>
    </location>
</feature>
<keyword evidence="6 12" id="KW-0067">ATP-binding</keyword>
<dbReference type="PRINTS" id="PR00119">
    <property type="entry name" value="CATATPASE"/>
</dbReference>
<dbReference type="GO" id="GO:0005524">
    <property type="term" value="F:ATP binding"/>
    <property type="evidence" value="ECO:0007669"/>
    <property type="project" value="UniProtKB-UniRule"/>
</dbReference>
<dbReference type="PRINTS" id="PR00120">
    <property type="entry name" value="HATPASE"/>
</dbReference>
<evidence type="ECO:0000256" key="6">
    <source>
        <dbReference type="ARBA" id="ARBA00022840"/>
    </source>
</evidence>
<dbReference type="InterPro" id="IPR027256">
    <property type="entry name" value="P-typ_ATPase_IB"/>
</dbReference>
<proteinExistence type="inferred from homology"/>
<feature type="transmembrane region" description="Helical" evidence="12">
    <location>
        <begin position="328"/>
        <end position="349"/>
    </location>
</feature>
<feature type="transmembrane region" description="Helical" evidence="12">
    <location>
        <begin position="154"/>
        <end position="174"/>
    </location>
</feature>
<comment type="catalytic activity">
    <reaction evidence="10">
        <text>ATP + H2O = ADP + phosphate + H(+)</text>
        <dbReference type="Rhea" id="RHEA:13065"/>
        <dbReference type="ChEBI" id="CHEBI:15377"/>
        <dbReference type="ChEBI" id="CHEBI:15378"/>
        <dbReference type="ChEBI" id="CHEBI:30616"/>
        <dbReference type="ChEBI" id="CHEBI:43474"/>
        <dbReference type="ChEBI" id="CHEBI:456216"/>
    </reaction>
</comment>
<dbReference type="InterPro" id="IPR018303">
    <property type="entry name" value="ATPase_P-typ_P_site"/>
</dbReference>
<evidence type="ECO:0000256" key="12">
    <source>
        <dbReference type="RuleBase" id="RU362081"/>
    </source>
</evidence>
<dbReference type="CDD" id="cd00371">
    <property type="entry name" value="HMA"/>
    <property type="match status" value="1"/>
</dbReference>
<dbReference type="AlphaFoldDB" id="U3H005"/>
<protein>
    <recommendedName>
        <fullName evidence="11">Cation-transporting P-type ATPase B</fullName>
    </recommendedName>
</protein>
<evidence type="ECO:0000256" key="11">
    <source>
        <dbReference type="ARBA" id="ARBA00074171"/>
    </source>
</evidence>